<evidence type="ECO:0000313" key="2">
    <source>
        <dbReference type="Proteomes" id="UP000032180"/>
    </source>
</evidence>
<dbReference type="Gramene" id="LPERR07G13840.1">
    <property type="protein sequence ID" value="LPERR07G13840.1"/>
    <property type="gene ID" value="LPERR07G13840"/>
</dbReference>
<keyword evidence="2" id="KW-1185">Reference proteome</keyword>
<dbReference type="AlphaFoldDB" id="A0A0D9WZI5"/>
<organism evidence="1 2">
    <name type="scientific">Leersia perrieri</name>
    <dbReference type="NCBI Taxonomy" id="77586"/>
    <lineage>
        <taxon>Eukaryota</taxon>
        <taxon>Viridiplantae</taxon>
        <taxon>Streptophyta</taxon>
        <taxon>Embryophyta</taxon>
        <taxon>Tracheophyta</taxon>
        <taxon>Spermatophyta</taxon>
        <taxon>Magnoliopsida</taxon>
        <taxon>Liliopsida</taxon>
        <taxon>Poales</taxon>
        <taxon>Poaceae</taxon>
        <taxon>BOP clade</taxon>
        <taxon>Oryzoideae</taxon>
        <taxon>Oryzeae</taxon>
        <taxon>Oryzinae</taxon>
        <taxon>Leersia</taxon>
    </lineage>
</organism>
<accession>A0A0D9WZI5</accession>
<dbReference type="HOGENOM" id="CLU_2545933_0_0_1"/>
<dbReference type="Proteomes" id="UP000032180">
    <property type="component" value="Chromosome 7"/>
</dbReference>
<reference evidence="1 2" key="1">
    <citation type="submission" date="2012-08" db="EMBL/GenBank/DDBJ databases">
        <title>Oryza genome evolution.</title>
        <authorList>
            <person name="Wing R.A."/>
        </authorList>
    </citation>
    <scope>NUCLEOTIDE SEQUENCE</scope>
</reference>
<proteinExistence type="predicted"/>
<evidence type="ECO:0000313" key="1">
    <source>
        <dbReference type="EnsemblPlants" id="LPERR07G13840.1"/>
    </source>
</evidence>
<sequence>MPYMYRACNGWMRRPLQDGSYWNPLLSPAASLDTISLTALSCRKSPPSRCCCDALLYAINEQPDNVPDRGMCSLCVYIVTISP</sequence>
<name>A0A0D9WZI5_9ORYZ</name>
<reference evidence="1" key="3">
    <citation type="submission" date="2015-04" db="UniProtKB">
        <authorList>
            <consortium name="EnsemblPlants"/>
        </authorList>
    </citation>
    <scope>IDENTIFICATION</scope>
</reference>
<dbReference type="EnsemblPlants" id="LPERR07G13840.1">
    <property type="protein sequence ID" value="LPERR07G13840.1"/>
    <property type="gene ID" value="LPERR07G13840"/>
</dbReference>
<reference evidence="2" key="2">
    <citation type="submission" date="2013-12" db="EMBL/GenBank/DDBJ databases">
        <authorList>
            <person name="Yu Y."/>
            <person name="Lee S."/>
            <person name="de Baynast K."/>
            <person name="Wissotski M."/>
            <person name="Liu L."/>
            <person name="Talag J."/>
            <person name="Goicoechea J."/>
            <person name="Angelova A."/>
            <person name="Jetty R."/>
            <person name="Kudrna D."/>
            <person name="Golser W."/>
            <person name="Rivera L."/>
            <person name="Zhang J."/>
            <person name="Wing R."/>
        </authorList>
    </citation>
    <scope>NUCLEOTIDE SEQUENCE</scope>
</reference>
<protein>
    <submittedName>
        <fullName evidence="1">Uncharacterized protein</fullName>
    </submittedName>
</protein>